<gene>
    <name evidence="3" type="ORF">DICPUDRAFT_146650</name>
</gene>
<feature type="compositionally biased region" description="Basic residues" evidence="1">
    <location>
        <begin position="918"/>
        <end position="940"/>
    </location>
</feature>
<reference evidence="4" key="1">
    <citation type="journal article" date="2011" name="Genome Biol.">
        <title>Comparative genomics of the social amoebae Dictyostelium discoideum and Dictyostelium purpureum.</title>
        <authorList>
            <consortium name="US DOE Joint Genome Institute (JGI-PGF)"/>
            <person name="Sucgang R."/>
            <person name="Kuo A."/>
            <person name="Tian X."/>
            <person name="Salerno W."/>
            <person name="Parikh A."/>
            <person name="Feasley C.L."/>
            <person name="Dalin E."/>
            <person name="Tu H."/>
            <person name="Huang E."/>
            <person name="Barry K."/>
            <person name="Lindquist E."/>
            <person name="Shapiro H."/>
            <person name="Bruce D."/>
            <person name="Schmutz J."/>
            <person name="Salamov A."/>
            <person name="Fey P."/>
            <person name="Gaudet P."/>
            <person name="Anjard C."/>
            <person name="Babu M.M."/>
            <person name="Basu S."/>
            <person name="Bushmanova Y."/>
            <person name="van der Wel H."/>
            <person name="Katoh-Kurasawa M."/>
            <person name="Dinh C."/>
            <person name="Coutinho P.M."/>
            <person name="Saito T."/>
            <person name="Elias M."/>
            <person name="Schaap P."/>
            <person name="Kay R.R."/>
            <person name="Henrissat B."/>
            <person name="Eichinger L."/>
            <person name="Rivero F."/>
            <person name="Putnam N.H."/>
            <person name="West C.M."/>
            <person name="Loomis W.F."/>
            <person name="Chisholm R.L."/>
            <person name="Shaulsky G."/>
            <person name="Strassmann J.E."/>
            <person name="Queller D.C."/>
            <person name="Kuspa A."/>
            <person name="Grigoriev I.V."/>
        </authorList>
    </citation>
    <scope>NUCLEOTIDE SEQUENCE [LARGE SCALE GENOMIC DNA]</scope>
    <source>
        <strain evidence="4">QSDP1</strain>
    </source>
</reference>
<dbReference type="SUPFAM" id="SSF54160">
    <property type="entry name" value="Chromo domain-like"/>
    <property type="match status" value="1"/>
</dbReference>
<dbReference type="CDD" id="cd00024">
    <property type="entry name" value="CD_CSD"/>
    <property type="match status" value="1"/>
</dbReference>
<dbReference type="VEuPathDB" id="AmoebaDB:DICPUDRAFT_146650"/>
<dbReference type="InterPro" id="IPR052853">
    <property type="entry name" value="Actin_dynamics_regulator"/>
</dbReference>
<dbReference type="FunCoup" id="F0Z6I3">
    <property type="interactions" value="937"/>
</dbReference>
<dbReference type="OrthoDB" id="5427872at2759"/>
<name>F0Z6I3_DICPU</name>
<evidence type="ECO:0000313" key="3">
    <source>
        <dbReference type="EMBL" id="EGC40495.1"/>
    </source>
</evidence>
<feature type="compositionally biased region" description="Polar residues" evidence="1">
    <location>
        <begin position="24"/>
        <end position="33"/>
    </location>
</feature>
<evidence type="ECO:0000259" key="2">
    <source>
        <dbReference type="PROSITE" id="PS50013"/>
    </source>
</evidence>
<dbReference type="KEGG" id="dpp:DICPUDRAFT_146650"/>
<feature type="compositionally biased region" description="Pro residues" evidence="1">
    <location>
        <begin position="189"/>
        <end position="205"/>
    </location>
</feature>
<feature type="domain" description="Chromo" evidence="2">
    <location>
        <begin position="1079"/>
        <end position="1136"/>
    </location>
</feature>
<dbReference type="PANTHER" id="PTHR47574">
    <property type="entry name" value="CANCER-RELATED REGULATOR OF ACTIN DYNAMICS"/>
    <property type="match status" value="1"/>
</dbReference>
<dbReference type="InParanoid" id="F0Z6I3"/>
<dbReference type="PANTHER" id="PTHR47574:SF4">
    <property type="entry name" value="CHROMO DOMAIN-CONTAINING PROTEIN"/>
    <property type="match status" value="1"/>
</dbReference>
<feature type="compositionally biased region" description="Polar residues" evidence="1">
    <location>
        <begin position="788"/>
        <end position="807"/>
    </location>
</feature>
<feature type="compositionally biased region" description="Low complexity" evidence="1">
    <location>
        <begin position="51"/>
        <end position="87"/>
    </location>
</feature>
<dbReference type="EMBL" id="GL870942">
    <property type="protein sequence ID" value="EGC40495.1"/>
    <property type="molecule type" value="Genomic_DNA"/>
</dbReference>
<feature type="compositionally biased region" description="Polar residues" evidence="1">
    <location>
        <begin position="119"/>
        <end position="133"/>
    </location>
</feature>
<accession>F0Z6I3</accession>
<dbReference type="STRING" id="5786.F0Z6I3"/>
<feature type="compositionally biased region" description="Basic and acidic residues" evidence="1">
    <location>
        <begin position="896"/>
        <end position="917"/>
    </location>
</feature>
<dbReference type="PROSITE" id="PS50013">
    <property type="entry name" value="CHROMO_2"/>
    <property type="match status" value="1"/>
</dbReference>
<feature type="compositionally biased region" description="Low complexity" evidence="1">
    <location>
        <begin position="206"/>
        <end position="225"/>
    </location>
</feature>
<feature type="compositionally biased region" description="Low complexity" evidence="1">
    <location>
        <begin position="1"/>
        <end position="14"/>
    </location>
</feature>
<feature type="region of interest" description="Disordered" evidence="1">
    <location>
        <begin position="788"/>
        <end position="836"/>
    </location>
</feature>
<organism evidence="3 4">
    <name type="scientific">Dictyostelium purpureum</name>
    <name type="common">Slime mold</name>
    <dbReference type="NCBI Taxonomy" id="5786"/>
    <lineage>
        <taxon>Eukaryota</taxon>
        <taxon>Amoebozoa</taxon>
        <taxon>Evosea</taxon>
        <taxon>Eumycetozoa</taxon>
        <taxon>Dictyostelia</taxon>
        <taxon>Dictyosteliales</taxon>
        <taxon>Dictyosteliaceae</taxon>
        <taxon>Dictyostelium</taxon>
    </lineage>
</organism>
<feature type="compositionally biased region" description="Polar residues" evidence="1">
    <location>
        <begin position="149"/>
        <end position="163"/>
    </location>
</feature>
<dbReference type="InterPro" id="IPR000953">
    <property type="entry name" value="Chromo/chromo_shadow_dom"/>
</dbReference>
<feature type="compositionally biased region" description="Basic and acidic residues" evidence="1">
    <location>
        <begin position="950"/>
        <end position="991"/>
    </location>
</feature>
<dbReference type="SMART" id="SM00298">
    <property type="entry name" value="CHROMO"/>
    <property type="match status" value="1"/>
</dbReference>
<dbReference type="InterPro" id="IPR016197">
    <property type="entry name" value="Chromo-like_dom_sf"/>
</dbReference>
<dbReference type="GeneID" id="10503464"/>
<proteinExistence type="predicted"/>
<dbReference type="AlphaFoldDB" id="F0Z6I3"/>
<dbReference type="InterPro" id="IPR023780">
    <property type="entry name" value="Chromo_domain"/>
</dbReference>
<feature type="compositionally biased region" description="Polar residues" evidence="1">
    <location>
        <begin position="1028"/>
        <end position="1042"/>
    </location>
</feature>
<dbReference type="eggNOG" id="KOG1911">
    <property type="taxonomic scope" value="Eukaryota"/>
</dbReference>
<feature type="region of interest" description="Disordered" evidence="1">
    <location>
        <begin position="1"/>
        <end position="225"/>
    </location>
</feature>
<dbReference type="Pfam" id="PF00385">
    <property type="entry name" value="Chromo"/>
    <property type="match status" value="1"/>
</dbReference>
<feature type="compositionally biased region" description="Basic residues" evidence="1">
    <location>
        <begin position="815"/>
        <end position="831"/>
    </location>
</feature>
<sequence length="1136" mass="132288">MTDNNGNQSNNISNDKYNYPITFTPINKISSDSVPLEASPQPTLQNPPQPNLASPMKQLPQPQSSSSSLLSHSSGQLPKPQLKQLHQPPQPSYHQNQLSQKPSYHQPPQPSYYQPHHISQLQQISPQAPNKSPSLPIETPSGFLAKSNGGVQSGQNQHSTETISDSKKEIIEIDDSPPATPQLNQLKQPPQPPNTLKKPPQPNLPPTIVLKKPPQPKDQLPSQDHVQQNFNQNQIQPNTNNQTQAIETPQGQLSQTFQPAKISKPNDPSFHQSQEFLKIQQYNLNSKRLEPNELQKLSSLEQTLSSTHTSFNQEFQNILISTCFDYIYNFDKSGEEIAIAVENAKRDPFLFYAIGCQPFATQETLHEATLKYRAELEKVKRTDLMLVVDKAYNQVNSEEKRRQVNEKINNRVICPTCKSECFIAQAVDRFLQHNYAACYQCRETCFYCTAGYTLPGIEFAKDRFIQGACVCVLCKETIYLESIYPNPIDFPINLREYYKLKRARDEELYRSVLYLGYYSSNFIFDYNRALEMFSKDSFEYRHFVCGPNEPAPENYKYNLKNVKDIEKIMSDILRLGTSNVNKFQKRPYDHVQRPLPGNRPLITAAIALLFKELSHIDDALPALFSQISILVELYYKIKRDIENNEVSVDYAVRRQRDLLVYLKNFKIFIDGYHRSFNEKKFIPNSHYVPSTYGPNFVSQEISCYILKLKNEHIYLSNRFKYVMDKLKEFLNYLNQKPFGDLTQKEEAMNDKIKNNALKLELFQENFVPFSLKTSNSNLIPISSSQTISFSNQNKPSASQNRNQVSVSHTQQHIQKPQHPHQHPHHHQHQHNQQHQQRVIVMDTKEEIERRVRLKVHEAWNEFNEIAKRRNKTNYNGPILLLTNYSESEKQKKKLKKEKEEKRRKEKERRRQKEIEKEKRKKRKERDRRDKKDKHKKKKLKLSQNEDVMDEEPKDKDRVEETQNISKEERVKEKEKENERDKNKRNDNHDFDLSSTPPPIDKDLEPINITKSSNKKQTPNKTPAPAPSRNKSSGVSIDKSPTVSAKVVDKKSKEIEENFNMNLFTFNEKNESMDDNKDIYTVEKILSMRIRGGIKEYLIKWEGYDVDEATWEAKSDCYCTEMINEYEKRQGSKNKKK</sequence>
<evidence type="ECO:0000313" key="4">
    <source>
        <dbReference type="Proteomes" id="UP000001064"/>
    </source>
</evidence>
<evidence type="ECO:0000256" key="1">
    <source>
        <dbReference type="SAM" id="MobiDB-lite"/>
    </source>
</evidence>
<dbReference type="Proteomes" id="UP000001064">
    <property type="component" value="Unassembled WGS sequence"/>
</dbReference>
<protein>
    <recommendedName>
        <fullName evidence="2">Chromo domain-containing protein</fullName>
    </recommendedName>
</protein>
<feature type="region of interest" description="Disordered" evidence="1">
    <location>
        <begin position="887"/>
        <end position="1051"/>
    </location>
</feature>
<dbReference type="Gene3D" id="2.40.50.40">
    <property type="match status" value="1"/>
</dbReference>
<dbReference type="RefSeq" id="XP_003283042.1">
    <property type="nucleotide sequence ID" value="XM_003282994.1"/>
</dbReference>
<keyword evidence="4" id="KW-1185">Reference proteome</keyword>
<feature type="compositionally biased region" description="Polar residues" evidence="1">
    <location>
        <begin position="1008"/>
        <end position="1020"/>
    </location>
</feature>